<organism evidence="3 4">
    <name type="scientific">Asbolus verrucosus</name>
    <name type="common">Desert ironclad beetle</name>
    <dbReference type="NCBI Taxonomy" id="1661398"/>
    <lineage>
        <taxon>Eukaryota</taxon>
        <taxon>Metazoa</taxon>
        <taxon>Ecdysozoa</taxon>
        <taxon>Arthropoda</taxon>
        <taxon>Hexapoda</taxon>
        <taxon>Insecta</taxon>
        <taxon>Pterygota</taxon>
        <taxon>Neoptera</taxon>
        <taxon>Endopterygota</taxon>
        <taxon>Coleoptera</taxon>
        <taxon>Polyphaga</taxon>
        <taxon>Cucujiformia</taxon>
        <taxon>Tenebrionidae</taxon>
        <taxon>Pimeliinae</taxon>
        <taxon>Asbolus</taxon>
    </lineage>
</organism>
<reference evidence="3 4" key="1">
    <citation type="submission" date="2017-03" db="EMBL/GenBank/DDBJ databases">
        <title>Genome of the blue death feigning beetle - Asbolus verrucosus.</title>
        <authorList>
            <person name="Rider S.D."/>
        </authorList>
    </citation>
    <scope>NUCLEOTIDE SEQUENCE [LARGE SCALE GENOMIC DNA]</scope>
    <source>
        <strain evidence="3">Butters</strain>
        <tissue evidence="3">Head and leg muscle</tissue>
    </source>
</reference>
<dbReference type="OrthoDB" id="6243211at2759"/>
<dbReference type="AlphaFoldDB" id="A0A482W3E4"/>
<feature type="transmembrane region" description="Helical" evidence="2">
    <location>
        <begin position="169"/>
        <end position="188"/>
    </location>
</feature>
<keyword evidence="2" id="KW-1133">Transmembrane helix</keyword>
<evidence type="ECO:0000256" key="1">
    <source>
        <dbReference type="SAM" id="Coils"/>
    </source>
</evidence>
<comment type="caution">
    <text evidence="3">The sequence shown here is derived from an EMBL/GenBank/DDBJ whole genome shotgun (WGS) entry which is preliminary data.</text>
</comment>
<sequence length="280" mass="32598">MRSSIMRLLNVATVNQVLGRLKSEAPVYWETIKTSNKEALTKKFTNFNNWYTKFLHLDEVKLHQDRVVALQERLLEAQDKRRDIGRHLAETRKKSNQLQDEIHKVKRQDDIERFLALMKEETEVLRLEHEIARTFQECDQAERELFTAFTNAVRDSHEKQRAQLEYTKYFGIILSIAGSFLAFCYTTLRKDDLKRFIEESMSKNVAAVPVSTGDGDSNNNINNIFDLVKSETLKLSEMISFNQGEVVHMIEKDNEAKKKQLIYYVGVSVLLLVLFKAMSN</sequence>
<dbReference type="EMBL" id="QDEB01032250">
    <property type="protein sequence ID" value="RZC39662.1"/>
    <property type="molecule type" value="Genomic_DNA"/>
</dbReference>
<keyword evidence="4" id="KW-1185">Reference proteome</keyword>
<keyword evidence="2" id="KW-0812">Transmembrane</keyword>
<name>A0A482W3E4_ASBVE</name>
<evidence type="ECO:0000313" key="3">
    <source>
        <dbReference type="EMBL" id="RZC39662.1"/>
    </source>
</evidence>
<protein>
    <submittedName>
        <fullName evidence="3">Coiled-coil domain-containing protein 51</fullName>
    </submittedName>
</protein>
<keyword evidence="2" id="KW-0472">Membrane</keyword>
<keyword evidence="1" id="KW-0175">Coiled coil</keyword>
<proteinExistence type="predicted"/>
<dbReference type="Proteomes" id="UP000292052">
    <property type="component" value="Unassembled WGS sequence"/>
</dbReference>
<dbReference type="InterPro" id="IPR037660">
    <property type="entry name" value="CCDC51"/>
</dbReference>
<evidence type="ECO:0000256" key="2">
    <source>
        <dbReference type="SAM" id="Phobius"/>
    </source>
</evidence>
<dbReference type="PANTHER" id="PTHR28624:SF1">
    <property type="entry name" value="MITOCHONDRIAL POTASSIUM CHANNEL"/>
    <property type="match status" value="1"/>
</dbReference>
<gene>
    <name evidence="3" type="ORF">BDFB_011241</name>
</gene>
<evidence type="ECO:0000313" key="4">
    <source>
        <dbReference type="Proteomes" id="UP000292052"/>
    </source>
</evidence>
<feature type="coiled-coil region" evidence="1">
    <location>
        <begin position="60"/>
        <end position="144"/>
    </location>
</feature>
<dbReference type="PANTHER" id="PTHR28624">
    <property type="entry name" value="COILED-COIL DOMAIN-CONTAINING PROTEIN 51"/>
    <property type="match status" value="1"/>
</dbReference>
<dbReference type="STRING" id="1661398.A0A482W3E4"/>
<accession>A0A482W3E4</accession>
<feature type="transmembrane region" description="Helical" evidence="2">
    <location>
        <begin position="261"/>
        <end position="278"/>
    </location>
</feature>